<name>A0A1M5T551_9BURK</name>
<gene>
    <name evidence="1" type="ORF">SAMN04488135_103273</name>
</gene>
<dbReference type="Proteomes" id="UP000184226">
    <property type="component" value="Unassembled WGS sequence"/>
</dbReference>
<proteinExistence type="predicted"/>
<dbReference type="STRING" id="658167.SAMN04488135_103273"/>
<dbReference type="AlphaFoldDB" id="A0A1M5T551"/>
<evidence type="ECO:0000313" key="1">
    <source>
        <dbReference type="EMBL" id="SHH45854.1"/>
    </source>
</evidence>
<accession>A0A1M5T551</accession>
<reference evidence="1 2" key="1">
    <citation type="submission" date="2016-11" db="EMBL/GenBank/DDBJ databases">
        <authorList>
            <person name="Jaros S."/>
            <person name="Januszkiewicz K."/>
            <person name="Wedrychowicz H."/>
        </authorList>
    </citation>
    <scope>NUCLEOTIDE SEQUENCE [LARGE SCALE GENOMIC DNA]</scope>
    <source>
        <strain evidence="1 2">CGMCC 1.10190</strain>
    </source>
</reference>
<evidence type="ECO:0000313" key="2">
    <source>
        <dbReference type="Proteomes" id="UP000184226"/>
    </source>
</evidence>
<protein>
    <submittedName>
        <fullName evidence="1">Uncharacterized protein</fullName>
    </submittedName>
</protein>
<keyword evidence="2" id="KW-1185">Reference proteome</keyword>
<sequence length="41" mass="4480">MVALRGAGMGIAPIASRLLRMPAPRPQYVLIAIKAIWSYII</sequence>
<dbReference type="EMBL" id="FQXE01000003">
    <property type="protein sequence ID" value="SHH45854.1"/>
    <property type="molecule type" value="Genomic_DNA"/>
</dbReference>
<organism evidence="1 2">
    <name type="scientific">Pollutimonas bauzanensis</name>
    <dbReference type="NCBI Taxonomy" id="658167"/>
    <lineage>
        <taxon>Bacteria</taxon>
        <taxon>Pseudomonadati</taxon>
        <taxon>Pseudomonadota</taxon>
        <taxon>Betaproteobacteria</taxon>
        <taxon>Burkholderiales</taxon>
        <taxon>Alcaligenaceae</taxon>
        <taxon>Pollutimonas</taxon>
    </lineage>
</organism>